<comment type="similarity">
    <text evidence="10">Belongs to the LpxH family.</text>
</comment>
<dbReference type="SUPFAM" id="SSF56300">
    <property type="entry name" value="Metallo-dependent phosphatases"/>
    <property type="match status" value="1"/>
</dbReference>
<keyword evidence="1 10" id="KW-1003">Cell membrane</keyword>
<dbReference type="PANTHER" id="PTHR34990:SF1">
    <property type="entry name" value="UDP-2,3-DIACYLGLUCOSAMINE HYDROLASE"/>
    <property type="match status" value="1"/>
</dbReference>
<dbReference type="GO" id="GO:0030145">
    <property type="term" value="F:manganese ion binding"/>
    <property type="evidence" value="ECO:0007669"/>
    <property type="project" value="UniProtKB-UniRule"/>
</dbReference>
<keyword evidence="3 10" id="KW-0997">Cell inner membrane</keyword>
<dbReference type="Gene3D" id="3.60.21.10">
    <property type="match status" value="1"/>
</dbReference>
<keyword evidence="5 10" id="KW-0479">Metal-binding</keyword>
<feature type="binding site" evidence="10">
    <location>
        <position position="209"/>
    </location>
    <ligand>
        <name>Mn(2+)</name>
        <dbReference type="ChEBI" id="CHEBI:29035"/>
        <label>2</label>
    </ligand>
</feature>
<feature type="binding site" evidence="10">
    <location>
        <position position="173"/>
    </location>
    <ligand>
        <name>substrate</name>
    </ligand>
</feature>
<comment type="subcellular location">
    <subcellularLocation>
        <location evidence="10">Cell inner membrane</location>
        <topology evidence="10">Peripheral membrane protein</topology>
        <orientation evidence="10">Cytoplasmic side</orientation>
    </subcellularLocation>
</comment>
<feature type="binding site" evidence="10">
    <location>
        <position position="127"/>
    </location>
    <ligand>
        <name>Mn(2+)</name>
        <dbReference type="ChEBI" id="CHEBI:29035"/>
        <label>2</label>
    </ligand>
</feature>
<evidence type="ECO:0000256" key="3">
    <source>
        <dbReference type="ARBA" id="ARBA00022519"/>
    </source>
</evidence>
<dbReference type="EC" id="3.6.1.54" evidence="10"/>
<dbReference type="HOGENOM" id="CLU_074586_0_0_4"/>
<evidence type="ECO:0000256" key="9">
    <source>
        <dbReference type="ARBA" id="ARBA00023211"/>
    </source>
</evidence>
<keyword evidence="4 10" id="KW-0441">Lipid A biosynthesis</keyword>
<evidence type="ECO:0000256" key="5">
    <source>
        <dbReference type="ARBA" id="ARBA00022723"/>
    </source>
</evidence>
<feature type="binding site" evidence="10">
    <location>
        <begin position="92"/>
        <end position="93"/>
    </location>
    <ligand>
        <name>substrate</name>
    </ligand>
</feature>
<dbReference type="NCBIfam" id="TIGR01854">
    <property type="entry name" value="lipid_A_lpxH"/>
    <property type="match status" value="1"/>
</dbReference>
<dbReference type="GO" id="GO:0005737">
    <property type="term" value="C:cytoplasm"/>
    <property type="evidence" value="ECO:0007669"/>
    <property type="project" value="InterPro"/>
</dbReference>
<dbReference type="Pfam" id="PF00149">
    <property type="entry name" value="Metallophos"/>
    <property type="match status" value="1"/>
</dbReference>
<dbReference type="Proteomes" id="UP000002742">
    <property type="component" value="Chromosome"/>
</dbReference>
<dbReference type="InterPro" id="IPR029052">
    <property type="entry name" value="Metallo-depent_PP-like"/>
</dbReference>
<protein>
    <recommendedName>
        <fullName evidence="10">UDP-2,3-diacylglucosamine hydrolase</fullName>
        <ecNumber evidence="10">3.6.1.54</ecNumber>
    </recommendedName>
    <alternativeName>
        <fullName evidence="10">UDP-2,3-diacylglucosamine diphosphatase</fullName>
    </alternativeName>
</protein>
<evidence type="ECO:0000256" key="6">
    <source>
        <dbReference type="ARBA" id="ARBA00022801"/>
    </source>
</evidence>
<dbReference type="AlphaFoldDB" id="C6WU17"/>
<keyword evidence="9 10" id="KW-0464">Manganese</keyword>
<gene>
    <name evidence="10" type="primary">lpxH</name>
    <name evidence="12" type="ordered locus">Mmol_0506</name>
</gene>
<comment type="cofactor">
    <cofactor evidence="10">
        <name>Mn(2+)</name>
        <dbReference type="ChEBI" id="CHEBI:29035"/>
    </cofactor>
    <text evidence="10">Binds 2 Mn(2+) ions per subunit in a binuclear metal center.</text>
</comment>
<evidence type="ECO:0000313" key="13">
    <source>
        <dbReference type="Proteomes" id="UP000002742"/>
    </source>
</evidence>
<comment type="function">
    <text evidence="10">Hydrolyzes the pyrophosphate bond of UDP-2,3-diacylglucosamine to yield 2,3-diacylglucosamine 1-phosphate (lipid X) and UMP by catalyzing the attack of water at the alpha-P atom. Involved in the biosynthesis of lipid A, a phosphorylated glycolipid that anchors the lipopolysaccharide to the outer membrane of the cell.</text>
</comment>
<feature type="binding site" evidence="10">
    <location>
        <position position="209"/>
    </location>
    <ligand>
        <name>substrate</name>
    </ligand>
</feature>
<reference evidence="12 13" key="2">
    <citation type="journal article" date="2011" name="J. Bacteriol.">
        <title>Genomes of three methylotrophs from a single niche uncover genetic and metabolic divergence of Methylophilaceae.</title>
        <authorList>
            <person name="Lapidus A."/>
            <person name="Clum A."/>
            <person name="Labutti K."/>
            <person name="Kaluzhnaya M.G."/>
            <person name="Lim S."/>
            <person name="Beck D.A."/>
            <person name="Glavina Del Rio T."/>
            <person name="Nolan M."/>
            <person name="Mavromatis K."/>
            <person name="Huntemann M."/>
            <person name="Lucas S."/>
            <person name="Lidstrom M.E."/>
            <person name="Ivanova N."/>
            <person name="Chistoserdova L."/>
        </authorList>
    </citation>
    <scope>NUCLEOTIDE SEQUENCE [LARGE SCALE GENOMIC DNA]</scope>
    <source>
        <strain evidence="13">JLW8 / ATCC BAA-1282 / DSM 17540</strain>
    </source>
</reference>
<comment type="pathway">
    <text evidence="10">Glycolipid biosynthesis; lipid IV(A) biosynthesis; lipid IV(A) from (3R)-3-hydroxytetradecanoyl-[acyl-carrier-protein] and UDP-N-acetyl-alpha-D-glucosamine: step 4/6.</text>
</comment>
<dbReference type="CDD" id="cd07398">
    <property type="entry name" value="MPP_YbbF-LpxH"/>
    <property type="match status" value="1"/>
</dbReference>
<keyword evidence="2 10" id="KW-0444">Lipid biosynthesis</keyword>
<dbReference type="PANTHER" id="PTHR34990">
    <property type="entry name" value="UDP-2,3-DIACYLGLUCOSAMINE HYDROLASE-RELATED"/>
    <property type="match status" value="1"/>
</dbReference>
<dbReference type="STRING" id="583345.Mmol_0506"/>
<dbReference type="RefSeq" id="WP_015831453.1">
    <property type="nucleotide sequence ID" value="NC_012968.1"/>
</dbReference>
<sequence length="255" mass="28667">MVNLNTDSPDPSGVTLFISDLHLCASRPQITDAFLQFLSSTAKSAKALYILGDLFEYWAGDDDIEDAFNQQIIQGFKALATSGVSIYLMHGNRDFLITEDFCKAAHIQLINDPTLIDLCETATLLSHGDALCTDDVTYQQFRTQVRNKQWQAQFLSQPLQARKDQIAAIRLRSEQEKSNKSAVIMDVNAEAVNQLLKEYDYPSLLIHGHTHRPHQHQLQVDGKTITRWVLGDWYEQGSYLACDASGCRSVDLNSN</sequence>
<dbReference type="UniPathway" id="UPA00359">
    <property type="reaction ID" value="UER00480"/>
</dbReference>
<dbReference type="GO" id="GO:0019897">
    <property type="term" value="C:extrinsic component of plasma membrane"/>
    <property type="evidence" value="ECO:0007669"/>
    <property type="project" value="UniProtKB-UniRule"/>
</dbReference>
<dbReference type="GO" id="GO:0009245">
    <property type="term" value="P:lipid A biosynthetic process"/>
    <property type="evidence" value="ECO:0007669"/>
    <property type="project" value="UniProtKB-UniRule"/>
</dbReference>
<keyword evidence="13" id="KW-1185">Reference proteome</keyword>
<feature type="binding site" evidence="10">
    <location>
        <position position="180"/>
    </location>
    <ligand>
        <name>substrate</name>
    </ligand>
</feature>
<feature type="binding site" evidence="10">
    <location>
        <position position="92"/>
    </location>
    <ligand>
        <name>Mn(2+)</name>
        <dbReference type="ChEBI" id="CHEBI:29035"/>
        <label>2</label>
    </ligand>
</feature>
<dbReference type="KEGG" id="mmb:Mmol_0506"/>
<feature type="binding site" evidence="10">
    <location>
        <position position="22"/>
    </location>
    <ligand>
        <name>Mn(2+)</name>
        <dbReference type="ChEBI" id="CHEBI:29035"/>
        <label>1</label>
    </ligand>
</feature>
<name>C6WU17_METML</name>
<dbReference type="InterPro" id="IPR004843">
    <property type="entry name" value="Calcineurin-like_PHP"/>
</dbReference>
<dbReference type="NCBIfam" id="NF003743">
    <property type="entry name" value="PRK05340.1"/>
    <property type="match status" value="1"/>
</dbReference>
<proteinExistence type="inferred from homology"/>
<dbReference type="EMBL" id="CP001672">
    <property type="protein sequence ID" value="ACT47416.1"/>
    <property type="molecule type" value="Genomic_DNA"/>
</dbReference>
<keyword evidence="7 10" id="KW-0443">Lipid metabolism</keyword>
<dbReference type="OrthoDB" id="9783283at2"/>
<evidence type="ECO:0000256" key="10">
    <source>
        <dbReference type="HAMAP-Rule" id="MF_00575"/>
    </source>
</evidence>
<comment type="catalytic activity">
    <reaction evidence="10">
        <text>UDP-2-N,3-O-bis[(3R)-3-hydroxytetradecanoyl]-alpha-D-glucosamine + H2O = 2-N,3-O-bis[(3R)-3-hydroxytetradecanoyl]-alpha-D-glucosaminyl 1-phosphate + UMP + 2 H(+)</text>
        <dbReference type="Rhea" id="RHEA:25213"/>
        <dbReference type="ChEBI" id="CHEBI:15377"/>
        <dbReference type="ChEBI" id="CHEBI:15378"/>
        <dbReference type="ChEBI" id="CHEBI:57865"/>
        <dbReference type="ChEBI" id="CHEBI:57957"/>
        <dbReference type="ChEBI" id="CHEBI:78847"/>
        <dbReference type="EC" id="3.6.1.54"/>
    </reaction>
</comment>
<organism evidence="12 13">
    <name type="scientific">Methylotenera mobilis (strain JLW8 / ATCC BAA-1282 / DSM 17540)</name>
    <dbReference type="NCBI Taxonomy" id="583345"/>
    <lineage>
        <taxon>Bacteria</taxon>
        <taxon>Pseudomonadati</taxon>
        <taxon>Pseudomonadota</taxon>
        <taxon>Betaproteobacteria</taxon>
        <taxon>Nitrosomonadales</taxon>
        <taxon>Methylophilaceae</taxon>
        <taxon>Methylotenera</taxon>
    </lineage>
</organism>
<evidence type="ECO:0000256" key="7">
    <source>
        <dbReference type="ARBA" id="ARBA00023098"/>
    </source>
</evidence>
<dbReference type="eggNOG" id="COG2908">
    <property type="taxonomic scope" value="Bacteria"/>
</dbReference>
<feature type="domain" description="Calcineurin-like phosphoesterase" evidence="11">
    <location>
        <begin position="16"/>
        <end position="213"/>
    </location>
</feature>
<dbReference type="GO" id="GO:0008758">
    <property type="term" value="F:UDP-2,3-diacylglucosamine hydrolase activity"/>
    <property type="evidence" value="ECO:0007669"/>
    <property type="project" value="UniProtKB-UniRule"/>
</dbReference>
<dbReference type="HAMAP" id="MF_00575">
    <property type="entry name" value="LpxH"/>
    <property type="match status" value="1"/>
</dbReference>
<dbReference type="InterPro" id="IPR010138">
    <property type="entry name" value="UDP-diacylglucosamine_Hdrlase"/>
</dbReference>
<evidence type="ECO:0000256" key="2">
    <source>
        <dbReference type="ARBA" id="ARBA00022516"/>
    </source>
</evidence>
<evidence type="ECO:0000313" key="12">
    <source>
        <dbReference type="EMBL" id="ACT47416.1"/>
    </source>
</evidence>
<feature type="binding site" evidence="10">
    <location>
        <position position="20"/>
    </location>
    <ligand>
        <name>Mn(2+)</name>
        <dbReference type="ChEBI" id="CHEBI:29035"/>
        <label>1</label>
    </ligand>
</feature>
<evidence type="ECO:0000256" key="1">
    <source>
        <dbReference type="ARBA" id="ARBA00022475"/>
    </source>
</evidence>
<feature type="binding site" evidence="10">
    <location>
        <position position="177"/>
    </location>
    <ligand>
        <name>substrate</name>
    </ligand>
</feature>
<reference evidence="13" key="1">
    <citation type="submission" date="2009-07" db="EMBL/GenBank/DDBJ databases">
        <title>Complete sequence of Methylotenera mobilis JLW8.</title>
        <authorList>
            <consortium name="US DOE Joint Genome Institute"/>
            <person name="Lucas S."/>
            <person name="Copeland A."/>
            <person name="Lapidus A."/>
            <person name="Glavina del Rio T."/>
            <person name="Tice H."/>
            <person name="Bruce D."/>
            <person name="Goodwin L."/>
            <person name="Pitluck S."/>
            <person name="LaButti K.M."/>
            <person name="Clum A."/>
            <person name="Larimer F."/>
            <person name="Land M."/>
            <person name="Hauser L."/>
            <person name="Kyrpides N."/>
            <person name="Mikhailova N."/>
            <person name="Kayluzhnaya M."/>
            <person name="Chistoserdova L."/>
        </authorList>
    </citation>
    <scope>NUCLEOTIDE SEQUENCE [LARGE SCALE GENOMIC DNA]</scope>
    <source>
        <strain evidence="13">JLW8 / ATCC BAA-1282 / DSM 17540</strain>
    </source>
</reference>
<feature type="binding site" evidence="10">
    <location>
        <position position="53"/>
    </location>
    <ligand>
        <name>Mn(2+)</name>
        <dbReference type="ChEBI" id="CHEBI:29035"/>
        <label>2</label>
    </ligand>
</feature>
<evidence type="ECO:0000259" key="11">
    <source>
        <dbReference type="Pfam" id="PF00149"/>
    </source>
</evidence>
<feature type="binding site" evidence="10">
    <location>
        <position position="53"/>
    </location>
    <ligand>
        <name>Mn(2+)</name>
        <dbReference type="ChEBI" id="CHEBI:29035"/>
        <label>1</label>
    </ligand>
</feature>
<keyword evidence="8 10" id="KW-0472">Membrane</keyword>
<evidence type="ECO:0000256" key="8">
    <source>
        <dbReference type="ARBA" id="ARBA00023136"/>
    </source>
</evidence>
<feature type="binding site" evidence="10">
    <location>
        <position position="211"/>
    </location>
    <ligand>
        <name>Mn(2+)</name>
        <dbReference type="ChEBI" id="CHEBI:29035"/>
        <label>1</label>
    </ligand>
</feature>
<feature type="binding site" evidence="10">
    <location>
        <position position="135"/>
    </location>
    <ligand>
        <name>substrate</name>
    </ligand>
</feature>
<evidence type="ECO:0000256" key="4">
    <source>
        <dbReference type="ARBA" id="ARBA00022556"/>
    </source>
</evidence>
<dbReference type="InterPro" id="IPR043461">
    <property type="entry name" value="LpxH-like"/>
</dbReference>
<accession>C6WU17</accession>
<keyword evidence="6 10" id="KW-0378">Hydrolase</keyword>